<feature type="domain" description="Alpha-L-arabinofuranosidase B arabinose-binding" evidence="3">
    <location>
        <begin position="122"/>
        <end position="240"/>
    </location>
</feature>
<feature type="transmembrane region" description="Helical" evidence="2">
    <location>
        <begin position="20"/>
        <end position="38"/>
    </location>
</feature>
<evidence type="ECO:0000313" key="5">
    <source>
        <dbReference type="Proteomes" id="UP000017746"/>
    </source>
</evidence>
<evidence type="ECO:0000256" key="2">
    <source>
        <dbReference type="SAM" id="Phobius"/>
    </source>
</evidence>
<name>U5VW21_9ACTN</name>
<keyword evidence="2" id="KW-0812">Transmembrane</keyword>
<dbReference type="PATRIC" id="fig|1246995.3.peg.2934"/>
<dbReference type="Proteomes" id="UP000017746">
    <property type="component" value="Chromosome"/>
</dbReference>
<dbReference type="KEGG" id="afs:AFR_14455"/>
<keyword evidence="2" id="KW-0472">Membrane</keyword>
<dbReference type="CDD" id="cd23399">
    <property type="entry name" value="beta-trefoil_ABD_ABFB"/>
    <property type="match status" value="1"/>
</dbReference>
<protein>
    <submittedName>
        <fullName evidence="4">Arabinofuranosidase</fullName>
    </submittedName>
</protein>
<gene>
    <name evidence="4" type="ORF">AFR_14455</name>
</gene>
<dbReference type="Gene3D" id="2.80.10.50">
    <property type="match status" value="1"/>
</dbReference>
<dbReference type="SUPFAM" id="SSF110221">
    <property type="entry name" value="AbfB domain"/>
    <property type="match status" value="1"/>
</dbReference>
<dbReference type="EMBL" id="CP006272">
    <property type="protein sequence ID" value="AGZ41173.1"/>
    <property type="molecule type" value="Genomic_DNA"/>
</dbReference>
<evidence type="ECO:0000313" key="4">
    <source>
        <dbReference type="EMBL" id="AGZ41173.1"/>
    </source>
</evidence>
<dbReference type="GO" id="GO:0046556">
    <property type="term" value="F:alpha-L-arabinofuranosidase activity"/>
    <property type="evidence" value="ECO:0007669"/>
    <property type="project" value="InterPro"/>
</dbReference>
<accession>U5VW21</accession>
<dbReference type="eggNOG" id="COG3250">
    <property type="taxonomic scope" value="Bacteria"/>
</dbReference>
<evidence type="ECO:0000256" key="1">
    <source>
        <dbReference type="SAM" id="MobiDB-lite"/>
    </source>
</evidence>
<dbReference type="RefSeq" id="WP_023361232.1">
    <property type="nucleotide sequence ID" value="NC_022657.1"/>
</dbReference>
<dbReference type="OrthoDB" id="3298420at2"/>
<dbReference type="InterPro" id="IPR036195">
    <property type="entry name" value="AbfB_ABD_sf"/>
</dbReference>
<dbReference type="HOGENOM" id="CLU_081200_0_0_11"/>
<keyword evidence="5" id="KW-1185">Reference proteome</keyword>
<sequence length="253" mass="26388">MSHQQSDPPPSSGPPGGSVVIVAGAALALLAMVLVIMIDRRSAGDDAGAARAWIAPPTAEPEVLIPLQSDPPSPASSFALSPIAAATGKPLPVARPPSPGRTPSRAATRLLPEPGSRLSLLAAGTTGLALRHQDFRVRLAPVGPRSPAAVRADATFVLRRGLSDSKCVSFESVNFPGRFVRHQNFVLVLQPRESSPLFAADATFCPRAAGDAGDFELRPTNYPDRHVSSDGSRVLLGKRSAGPAQRFRAATGF</sequence>
<dbReference type="AlphaFoldDB" id="U5VW21"/>
<dbReference type="GO" id="GO:0046373">
    <property type="term" value="P:L-arabinose metabolic process"/>
    <property type="evidence" value="ECO:0007669"/>
    <property type="project" value="InterPro"/>
</dbReference>
<dbReference type="Pfam" id="PF05270">
    <property type="entry name" value="AbfB"/>
    <property type="match status" value="1"/>
</dbReference>
<organism evidence="4 5">
    <name type="scientific">Actinoplanes friuliensis DSM 7358</name>
    <dbReference type="NCBI Taxonomy" id="1246995"/>
    <lineage>
        <taxon>Bacteria</taxon>
        <taxon>Bacillati</taxon>
        <taxon>Actinomycetota</taxon>
        <taxon>Actinomycetes</taxon>
        <taxon>Micromonosporales</taxon>
        <taxon>Micromonosporaceae</taxon>
        <taxon>Actinoplanes</taxon>
    </lineage>
</organism>
<proteinExistence type="predicted"/>
<feature type="region of interest" description="Disordered" evidence="1">
    <location>
        <begin position="88"/>
        <end position="109"/>
    </location>
</feature>
<dbReference type="InterPro" id="IPR007934">
    <property type="entry name" value="AbfB_ABD"/>
</dbReference>
<keyword evidence="2" id="KW-1133">Transmembrane helix</keyword>
<reference evidence="4 5" key="1">
    <citation type="journal article" date="2014" name="J. Biotechnol.">
        <title>Complete genome sequence of the actinobacterium Actinoplanes friuliensis HAG 010964, producer of the lipopeptide antibiotic friulimycin.</title>
        <authorList>
            <person name="Ruckert C."/>
            <person name="Szczepanowski R."/>
            <person name="Albersmeier A."/>
            <person name="Goesmann A."/>
            <person name="Fischer N."/>
            <person name="Steinkamper A."/>
            <person name="Puhler A."/>
            <person name="Biener R."/>
            <person name="Schwartz D."/>
            <person name="Kalinowski J."/>
        </authorList>
    </citation>
    <scope>NUCLEOTIDE SEQUENCE [LARGE SCALE GENOMIC DNA]</scope>
    <source>
        <strain evidence="4 5">DSM 7358</strain>
    </source>
</reference>
<dbReference type="STRING" id="1246995.AFR_14455"/>
<evidence type="ECO:0000259" key="3">
    <source>
        <dbReference type="Pfam" id="PF05270"/>
    </source>
</evidence>